<dbReference type="SUPFAM" id="SSF55174">
    <property type="entry name" value="Alpha-L RNA-binding motif"/>
    <property type="match status" value="1"/>
</dbReference>
<dbReference type="PANTHER" id="PTHR21600:SF44">
    <property type="entry name" value="RIBOSOMAL LARGE SUBUNIT PSEUDOURIDINE SYNTHASE D"/>
    <property type="match status" value="1"/>
</dbReference>
<accession>G8TX50</accession>
<evidence type="ECO:0000313" key="8">
    <source>
        <dbReference type="EMBL" id="AEW04958.1"/>
    </source>
</evidence>
<dbReference type="Proteomes" id="UP000005439">
    <property type="component" value="Chromosome"/>
</dbReference>
<sequence>MEHEPSRRATVDPTEAGRRIDQWLASKWPERSRSAWQKAIKAGQVTVNGRVVPARSLVVAGDVVQASMPVQDEAAVDADSPPDPVVSSWIVYQDAWILMVNKPRGVVVHPAAGHWSDTLAQGLRPWIHEAAGERPGIVHRLDKDTTGLMVVARTEAVRHILSQAIQARQVTRQYLAIVRGHLDPSAGTIDAPIGRDPRHRLRMAVIEPGRSARTHYRTVIRTPHASVVQCTLETGRTHQIRVHLASVGHPVLGDRLYGGGWPGLFDGQLLHAARLMLIHPVDGRPLDLTTWPPDDWRRFPEWREAEVVDNRLYPDGAHMSTTEWLTHWQRSGAD</sequence>
<dbReference type="NCBIfam" id="TIGR00005">
    <property type="entry name" value="rluA_subfam"/>
    <property type="match status" value="1"/>
</dbReference>
<evidence type="ECO:0000259" key="7">
    <source>
        <dbReference type="SMART" id="SM00363"/>
    </source>
</evidence>
<feature type="active site" evidence="4">
    <location>
        <position position="142"/>
    </location>
</feature>
<dbReference type="KEGG" id="sap:Sulac_1461"/>
<dbReference type="InterPro" id="IPR020103">
    <property type="entry name" value="PsdUridine_synth_cat_dom_sf"/>
</dbReference>
<evidence type="ECO:0000256" key="6">
    <source>
        <dbReference type="RuleBase" id="RU362028"/>
    </source>
</evidence>
<dbReference type="Gene3D" id="3.10.290.10">
    <property type="entry name" value="RNA-binding S4 domain"/>
    <property type="match status" value="1"/>
</dbReference>
<dbReference type="PATRIC" id="fig|679936.5.peg.1526"/>
<dbReference type="STRING" id="679936.Sulac_1461"/>
<dbReference type="InterPro" id="IPR050188">
    <property type="entry name" value="RluA_PseudoU_synthase"/>
</dbReference>
<dbReference type="CDD" id="cd00165">
    <property type="entry name" value="S4"/>
    <property type="match status" value="1"/>
</dbReference>
<dbReference type="EMBL" id="CP003179">
    <property type="protein sequence ID" value="AEW04958.1"/>
    <property type="molecule type" value="Genomic_DNA"/>
</dbReference>
<comment type="similarity">
    <text evidence="2 6">Belongs to the pseudouridine synthase RluA family.</text>
</comment>
<dbReference type="CDD" id="cd02869">
    <property type="entry name" value="PseudoU_synth_RluA_like"/>
    <property type="match status" value="1"/>
</dbReference>
<dbReference type="HOGENOM" id="CLU_016902_4_4_9"/>
<comment type="catalytic activity">
    <reaction evidence="1 6">
        <text>a uridine in RNA = a pseudouridine in RNA</text>
        <dbReference type="Rhea" id="RHEA:48348"/>
        <dbReference type="Rhea" id="RHEA-COMP:12068"/>
        <dbReference type="Rhea" id="RHEA-COMP:12069"/>
        <dbReference type="ChEBI" id="CHEBI:65314"/>
        <dbReference type="ChEBI" id="CHEBI:65315"/>
    </reaction>
</comment>
<dbReference type="PROSITE" id="PS50889">
    <property type="entry name" value="S4"/>
    <property type="match status" value="1"/>
</dbReference>
<dbReference type="EC" id="5.4.99.-" evidence="6"/>
<dbReference type="PANTHER" id="PTHR21600">
    <property type="entry name" value="MITOCHONDRIAL RNA PSEUDOURIDINE SYNTHASE"/>
    <property type="match status" value="1"/>
</dbReference>
<dbReference type="InterPro" id="IPR006224">
    <property type="entry name" value="PsdUridine_synth_RluA-like_CS"/>
</dbReference>
<protein>
    <recommendedName>
        <fullName evidence="6">Pseudouridine synthase</fullName>
        <ecNumber evidence="6">5.4.99.-</ecNumber>
    </recommendedName>
</protein>
<dbReference type="InterPro" id="IPR002942">
    <property type="entry name" value="S4_RNA-bd"/>
</dbReference>
<dbReference type="Pfam" id="PF01479">
    <property type="entry name" value="S4"/>
    <property type="match status" value="1"/>
</dbReference>
<dbReference type="PROSITE" id="PS01129">
    <property type="entry name" value="PSI_RLU"/>
    <property type="match status" value="1"/>
</dbReference>
<dbReference type="AlphaFoldDB" id="G8TX50"/>
<name>G8TX50_SULAD</name>
<gene>
    <name evidence="8" type="ordered locus">Sulac_1461</name>
</gene>
<evidence type="ECO:0000256" key="3">
    <source>
        <dbReference type="ARBA" id="ARBA00023235"/>
    </source>
</evidence>
<dbReference type="InterPro" id="IPR006145">
    <property type="entry name" value="PsdUridine_synth_RsuA/RluA"/>
</dbReference>
<dbReference type="SMART" id="SM00363">
    <property type="entry name" value="S4"/>
    <property type="match status" value="1"/>
</dbReference>
<keyword evidence="5" id="KW-0694">RNA-binding</keyword>
<dbReference type="SUPFAM" id="SSF55120">
    <property type="entry name" value="Pseudouridine synthase"/>
    <property type="match status" value="1"/>
</dbReference>
<keyword evidence="3 6" id="KW-0413">Isomerase</keyword>
<dbReference type="Pfam" id="PF00849">
    <property type="entry name" value="PseudoU_synth_2"/>
    <property type="match status" value="1"/>
</dbReference>
<reference evidence="8 9" key="2">
    <citation type="journal article" date="2012" name="Stand. Genomic Sci.">
        <title>Complete genome sequence of the moderately thermophilic mineral-sulfide-oxidizing firmicute Sulfobacillus acidophilus type strain (NAL(T)).</title>
        <authorList>
            <person name="Anderson I."/>
            <person name="Chertkov O."/>
            <person name="Chen A."/>
            <person name="Saunders E."/>
            <person name="Lapidus A."/>
            <person name="Nolan M."/>
            <person name="Lucas S."/>
            <person name="Hammon N."/>
            <person name="Deshpande S."/>
            <person name="Cheng J.F."/>
            <person name="Han C."/>
            <person name="Tapia R."/>
            <person name="Goodwin L.A."/>
            <person name="Pitluck S."/>
            <person name="Liolios K."/>
            <person name="Pagani I."/>
            <person name="Ivanova N."/>
            <person name="Mikhailova N."/>
            <person name="Pati A."/>
            <person name="Palaniappan K."/>
            <person name="Land M."/>
            <person name="Pan C."/>
            <person name="Rohde M."/>
            <person name="Pukall R."/>
            <person name="Goker M."/>
            <person name="Detter J.C."/>
            <person name="Woyke T."/>
            <person name="Bristow J."/>
            <person name="Eisen J.A."/>
            <person name="Markowitz V."/>
            <person name="Hugenholtz P."/>
            <person name="Kyrpides N.C."/>
            <person name="Klenk H.P."/>
            <person name="Mavromatis K."/>
        </authorList>
    </citation>
    <scope>NUCLEOTIDE SEQUENCE [LARGE SCALE GENOMIC DNA]</scope>
    <source>
        <strain evidence="9">ATCC 700253 / DSM 10332 / NAL</strain>
    </source>
</reference>
<dbReference type="GO" id="GO:0003723">
    <property type="term" value="F:RNA binding"/>
    <property type="evidence" value="ECO:0007669"/>
    <property type="project" value="UniProtKB-KW"/>
</dbReference>
<evidence type="ECO:0000256" key="4">
    <source>
        <dbReference type="PIRSR" id="PIRSR606225-1"/>
    </source>
</evidence>
<reference evidence="9" key="1">
    <citation type="submission" date="2011-12" db="EMBL/GenBank/DDBJ databases">
        <title>The complete genome of chromosome of Sulfobacillus acidophilus DSM 10332.</title>
        <authorList>
            <person name="Lucas S."/>
            <person name="Han J."/>
            <person name="Lapidus A."/>
            <person name="Bruce D."/>
            <person name="Goodwin L."/>
            <person name="Pitluck S."/>
            <person name="Peters L."/>
            <person name="Kyrpides N."/>
            <person name="Mavromatis K."/>
            <person name="Ivanova N."/>
            <person name="Mikhailova N."/>
            <person name="Chertkov O."/>
            <person name="Saunders E."/>
            <person name="Detter J.C."/>
            <person name="Tapia R."/>
            <person name="Han C."/>
            <person name="Land M."/>
            <person name="Hauser L."/>
            <person name="Markowitz V."/>
            <person name="Cheng J.-F."/>
            <person name="Hugenholtz P."/>
            <person name="Woyke T."/>
            <person name="Wu D."/>
            <person name="Pukall R."/>
            <person name="Gehrich-Schroeter G."/>
            <person name="Schneider S."/>
            <person name="Klenk H.-P."/>
            <person name="Eisen J.A."/>
        </authorList>
    </citation>
    <scope>NUCLEOTIDE SEQUENCE [LARGE SCALE GENOMIC DNA]</scope>
    <source>
        <strain evidence="9">ATCC 700253 / DSM 10332 / NAL</strain>
    </source>
</reference>
<evidence type="ECO:0000256" key="2">
    <source>
        <dbReference type="ARBA" id="ARBA00010876"/>
    </source>
</evidence>
<evidence type="ECO:0000256" key="1">
    <source>
        <dbReference type="ARBA" id="ARBA00000073"/>
    </source>
</evidence>
<dbReference type="GO" id="GO:0120159">
    <property type="term" value="F:rRNA pseudouridine synthase activity"/>
    <property type="evidence" value="ECO:0007669"/>
    <property type="project" value="UniProtKB-ARBA"/>
</dbReference>
<keyword evidence="9" id="KW-1185">Reference proteome</keyword>
<evidence type="ECO:0000313" key="9">
    <source>
        <dbReference type="Proteomes" id="UP000005439"/>
    </source>
</evidence>
<comment type="function">
    <text evidence="6">Responsible for synthesis of pseudouridine from uracil.</text>
</comment>
<dbReference type="Gene3D" id="3.30.2350.10">
    <property type="entry name" value="Pseudouridine synthase"/>
    <property type="match status" value="1"/>
</dbReference>
<dbReference type="InterPro" id="IPR036986">
    <property type="entry name" value="S4_RNA-bd_sf"/>
</dbReference>
<feature type="domain" description="RNA-binding S4" evidence="7">
    <location>
        <begin position="18"/>
        <end position="75"/>
    </location>
</feature>
<evidence type="ECO:0000256" key="5">
    <source>
        <dbReference type="PROSITE-ProRule" id="PRU00182"/>
    </source>
</evidence>
<dbReference type="GO" id="GO:0000455">
    <property type="term" value="P:enzyme-directed rRNA pseudouridine synthesis"/>
    <property type="evidence" value="ECO:0007669"/>
    <property type="project" value="UniProtKB-ARBA"/>
</dbReference>
<organism evidence="8 9">
    <name type="scientific">Sulfobacillus acidophilus (strain ATCC 700253 / DSM 10332 / NAL)</name>
    <dbReference type="NCBI Taxonomy" id="679936"/>
    <lineage>
        <taxon>Bacteria</taxon>
        <taxon>Bacillati</taxon>
        <taxon>Bacillota</taxon>
        <taxon>Clostridia</taxon>
        <taxon>Eubacteriales</taxon>
        <taxon>Clostridiales Family XVII. Incertae Sedis</taxon>
        <taxon>Sulfobacillus</taxon>
    </lineage>
</organism>
<proteinExistence type="inferred from homology"/>
<dbReference type="InterPro" id="IPR006225">
    <property type="entry name" value="PsdUridine_synth_RluC/D"/>
</dbReference>